<dbReference type="KEGG" id="spii:G7077_08980"/>
<name>A0A6G7YQI2_9SPHN</name>
<evidence type="ECO:0000313" key="2">
    <source>
        <dbReference type="EMBL" id="QIK79008.1"/>
    </source>
</evidence>
<organism evidence="2 3">
    <name type="scientific">Sphingomonas piscis</name>
    <dbReference type="NCBI Taxonomy" id="2714943"/>
    <lineage>
        <taxon>Bacteria</taxon>
        <taxon>Pseudomonadati</taxon>
        <taxon>Pseudomonadota</taxon>
        <taxon>Alphaproteobacteria</taxon>
        <taxon>Sphingomonadales</taxon>
        <taxon>Sphingomonadaceae</taxon>
        <taxon>Sphingomonas</taxon>
    </lineage>
</organism>
<evidence type="ECO:0000313" key="3">
    <source>
        <dbReference type="Proteomes" id="UP000503222"/>
    </source>
</evidence>
<dbReference type="InterPro" id="IPR049625">
    <property type="entry name" value="Glyco_transf_61_cat"/>
</dbReference>
<proteinExistence type="predicted"/>
<dbReference type="Proteomes" id="UP000503222">
    <property type="component" value="Chromosome"/>
</dbReference>
<dbReference type="RefSeq" id="WP_166411399.1">
    <property type="nucleotide sequence ID" value="NZ_CP049869.1"/>
</dbReference>
<accession>A0A6G7YQI2</accession>
<gene>
    <name evidence="2" type="ORF">G7077_08980</name>
</gene>
<evidence type="ECO:0000259" key="1">
    <source>
        <dbReference type="Pfam" id="PF04577"/>
    </source>
</evidence>
<keyword evidence="3" id="KW-1185">Reference proteome</keyword>
<dbReference type="EMBL" id="CP049869">
    <property type="protein sequence ID" value="QIK79008.1"/>
    <property type="molecule type" value="Genomic_DNA"/>
</dbReference>
<reference evidence="2 3" key="1">
    <citation type="submission" date="2020-03" db="EMBL/GenBank/DDBJ databases">
        <title>Sphingomonas sp. nov., isolated from fish.</title>
        <authorList>
            <person name="Hyun D.-W."/>
            <person name="Bae J.-W."/>
        </authorList>
    </citation>
    <scope>NUCLEOTIDE SEQUENCE [LARGE SCALE GENOMIC DNA]</scope>
    <source>
        <strain evidence="2 3">HDW15B</strain>
    </source>
</reference>
<keyword evidence="2" id="KW-0808">Transferase</keyword>
<protein>
    <submittedName>
        <fullName evidence="2">Glycosyltransferase family 61 protein</fullName>
    </submittedName>
</protein>
<dbReference type="AlphaFoldDB" id="A0A6G7YQI2"/>
<dbReference type="Pfam" id="PF04577">
    <property type="entry name" value="Glyco_transf_61"/>
    <property type="match status" value="1"/>
</dbReference>
<sequence length="355" mass="38879">MAKQTFHGFAPGEAEHRLKKVLRNPDPAQPLIHKLHDVVALPGFASLYTTEGRRIDEAAEMTLSAEAPAALRDKLKSRPKAEVSLPTSLNVVEGPVLFAGYLTRHYGHFVIDGMSRLWARDMFPTLPLLFTQPAADGGRRPFSTDALDALGLSSRIISAPGPTLFRELVCPGTSFEYRWKAFRAADEPHLAASNRLSSSARRWRRPVYLTRTGLADATDAIGKVRGKMRRSDAEPELESELSRRGFDVVHPEALPLSDQIALFEEAPLIVGIIGSAFHTALFSRTGRANLAILNWGRGFENCLLVDSLKQHKSAYLKSIGTPGDDGEHPLDVGLTIRLMEQAGLVSAHTHTGPRG</sequence>
<feature type="domain" description="Glycosyltransferase 61 catalytic" evidence="1">
    <location>
        <begin position="106"/>
        <end position="286"/>
    </location>
</feature>
<dbReference type="GO" id="GO:0016757">
    <property type="term" value="F:glycosyltransferase activity"/>
    <property type="evidence" value="ECO:0007669"/>
    <property type="project" value="InterPro"/>
</dbReference>